<dbReference type="InterPro" id="IPR021412">
    <property type="entry name" value="DUF3052"/>
</dbReference>
<protein>
    <submittedName>
        <fullName evidence="1">DUF3052 domain-containing protein</fullName>
    </submittedName>
</protein>
<organism evidence="1 2">
    <name type="scientific">Jiangella anatolica</name>
    <dbReference type="NCBI Taxonomy" id="2670374"/>
    <lineage>
        <taxon>Bacteria</taxon>
        <taxon>Bacillati</taxon>
        <taxon>Actinomycetota</taxon>
        <taxon>Actinomycetes</taxon>
        <taxon>Jiangellales</taxon>
        <taxon>Jiangellaceae</taxon>
        <taxon>Jiangella</taxon>
    </lineage>
</organism>
<dbReference type="Proteomes" id="UP000248764">
    <property type="component" value="Unassembled WGS sequence"/>
</dbReference>
<name>A0A2W2CB09_9ACTN</name>
<keyword evidence="2" id="KW-1185">Reference proteome</keyword>
<accession>A0A2W2CB09</accession>
<evidence type="ECO:0000313" key="2">
    <source>
        <dbReference type="Proteomes" id="UP000248764"/>
    </source>
</evidence>
<evidence type="ECO:0000313" key="1">
    <source>
        <dbReference type="EMBL" id="PZF82976.1"/>
    </source>
</evidence>
<dbReference type="EMBL" id="POTW01000030">
    <property type="protein sequence ID" value="PZF82976.1"/>
    <property type="molecule type" value="Genomic_DNA"/>
</dbReference>
<gene>
    <name evidence="1" type="ORF">C1I92_14425</name>
</gene>
<proteinExistence type="predicted"/>
<reference evidence="1 2" key="1">
    <citation type="submission" date="2018-01" db="EMBL/GenBank/DDBJ databases">
        <title>Draft genome sequence of Jiangella sp. GTF31.</title>
        <authorList>
            <person name="Sahin N."/>
            <person name="Ay H."/>
            <person name="Saygin H."/>
        </authorList>
    </citation>
    <scope>NUCLEOTIDE SEQUENCE [LARGE SCALE GENOMIC DNA]</scope>
    <source>
        <strain evidence="1 2">GTF31</strain>
    </source>
</reference>
<sequence>MRGRLSKRAGQGHHRPVRVSVSGLVWRVHLRESASLGGLQQTRYAGGGPRRLRGGRSVGQIAGHSDQNDGPAAKLGFRPDQVVLELGWDEDCDDDLRIDIEEVTGNELLDGESGEVADVVLQWWRDDDGDLADALVDATTDLAPGGVVWLLTPKVGRDGAVEASDIADAALTAGLSTTSTVSAAEEWSGTKLVAPKGSARK</sequence>
<dbReference type="Pfam" id="PF11253">
    <property type="entry name" value="DUF3052"/>
    <property type="match status" value="1"/>
</dbReference>
<dbReference type="AlphaFoldDB" id="A0A2W2CB09"/>
<comment type="caution">
    <text evidence="1">The sequence shown here is derived from an EMBL/GenBank/DDBJ whole genome shotgun (WGS) entry which is preliminary data.</text>
</comment>